<dbReference type="EMBL" id="CP034759">
    <property type="protein sequence ID" value="QBG36864.1"/>
    <property type="molecule type" value="Genomic_DNA"/>
</dbReference>
<feature type="chain" id="PRO_5020516351" evidence="2">
    <location>
        <begin position="26"/>
        <end position="117"/>
    </location>
</feature>
<reference evidence="3 4" key="1">
    <citation type="submission" date="2018-12" db="EMBL/GenBank/DDBJ databases">
        <title>Complete genome of Litorilituus sediminis.</title>
        <authorList>
            <person name="Liu A."/>
            <person name="Rong J."/>
        </authorList>
    </citation>
    <scope>NUCLEOTIDE SEQUENCE [LARGE SCALE GENOMIC DNA]</scope>
    <source>
        <strain evidence="3 4">JCM 17549</strain>
    </source>
</reference>
<keyword evidence="2" id="KW-0732">Signal</keyword>
<feature type="signal peptide" evidence="2">
    <location>
        <begin position="1"/>
        <end position="25"/>
    </location>
</feature>
<evidence type="ECO:0000313" key="4">
    <source>
        <dbReference type="Proteomes" id="UP000290244"/>
    </source>
</evidence>
<evidence type="ECO:0000256" key="2">
    <source>
        <dbReference type="SAM" id="SignalP"/>
    </source>
</evidence>
<gene>
    <name evidence="3" type="ORF">EMK97_14605</name>
</gene>
<dbReference type="RefSeq" id="WP_130603422.1">
    <property type="nucleotide sequence ID" value="NZ_CP034759.1"/>
</dbReference>
<dbReference type="AlphaFoldDB" id="A0A4P6P5X4"/>
<protein>
    <submittedName>
        <fullName evidence="3">Uncharacterized protein</fullName>
    </submittedName>
</protein>
<proteinExistence type="predicted"/>
<evidence type="ECO:0000313" key="3">
    <source>
        <dbReference type="EMBL" id="QBG36864.1"/>
    </source>
</evidence>
<feature type="region of interest" description="Disordered" evidence="1">
    <location>
        <begin position="97"/>
        <end position="117"/>
    </location>
</feature>
<name>A0A4P6P5X4_9GAMM</name>
<dbReference type="KEGG" id="lsd:EMK97_14605"/>
<accession>A0A4P6P5X4</accession>
<sequence length="117" mass="12535">MKNTLKVLSIALAFTASISLPQAHAESSTSMLISLAETKPALVEQLNNLALTDAKLLAQLLTLSESKPEQLQRLLDLKAQDPTAFEHLVTIKQAEAKQKQGEVGENGTISDGGVIRT</sequence>
<organism evidence="3 4">
    <name type="scientific">Litorilituus sediminis</name>
    <dbReference type="NCBI Taxonomy" id="718192"/>
    <lineage>
        <taxon>Bacteria</taxon>
        <taxon>Pseudomonadati</taxon>
        <taxon>Pseudomonadota</taxon>
        <taxon>Gammaproteobacteria</taxon>
        <taxon>Alteromonadales</taxon>
        <taxon>Colwelliaceae</taxon>
        <taxon>Litorilituus</taxon>
    </lineage>
</organism>
<evidence type="ECO:0000256" key="1">
    <source>
        <dbReference type="SAM" id="MobiDB-lite"/>
    </source>
</evidence>
<keyword evidence="4" id="KW-1185">Reference proteome</keyword>
<dbReference type="Proteomes" id="UP000290244">
    <property type="component" value="Chromosome"/>
</dbReference>
<dbReference type="OrthoDB" id="6228160at2"/>